<evidence type="ECO:0008006" key="4">
    <source>
        <dbReference type="Google" id="ProtNLM"/>
    </source>
</evidence>
<comment type="caution">
    <text evidence="2">The sequence shown here is derived from an EMBL/GenBank/DDBJ whole genome shotgun (WGS) entry which is preliminary data.</text>
</comment>
<evidence type="ECO:0000256" key="1">
    <source>
        <dbReference type="SAM" id="MobiDB-lite"/>
    </source>
</evidence>
<evidence type="ECO:0000313" key="3">
    <source>
        <dbReference type="Proteomes" id="UP001501020"/>
    </source>
</evidence>
<organism evidence="2 3">
    <name type="scientific">Actinomadura napierensis</name>
    <dbReference type="NCBI Taxonomy" id="267854"/>
    <lineage>
        <taxon>Bacteria</taxon>
        <taxon>Bacillati</taxon>
        <taxon>Actinomycetota</taxon>
        <taxon>Actinomycetes</taxon>
        <taxon>Streptosporangiales</taxon>
        <taxon>Thermomonosporaceae</taxon>
        <taxon>Actinomadura</taxon>
    </lineage>
</organism>
<accession>A0ABN2Y062</accession>
<feature type="compositionally biased region" description="Basic and acidic residues" evidence="1">
    <location>
        <begin position="1"/>
        <end position="19"/>
    </location>
</feature>
<proteinExistence type="predicted"/>
<gene>
    <name evidence="2" type="ORF">GCM10009727_03940</name>
</gene>
<reference evidence="2 3" key="1">
    <citation type="journal article" date="2019" name="Int. J. Syst. Evol. Microbiol.">
        <title>The Global Catalogue of Microorganisms (GCM) 10K type strain sequencing project: providing services to taxonomists for standard genome sequencing and annotation.</title>
        <authorList>
            <consortium name="The Broad Institute Genomics Platform"/>
            <consortium name="The Broad Institute Genome Sequencing Center for Infectious Disease"/>
            <person name="Wu L."/>
            <person name="Ma J."/>
        </authorList>
    </citation>
    <scope>NUCLEOTIDE SEQUENCE [LARGE SCALE GENOMIC DNA]</scope>
    <source>
        <strain evidence="2 3">JCM 13850</strain>
    </source>
</reference>
<name>A0ABN2Y062_9ACTN</name>
<protein>
    <recommendedName>
        <fullName evidence="4">DUF5709 domain-containing protein</fullName>
    </recommendedName>
</protein>
<feature type="compositionally biased region" description="Acidic residues" evidence="1">
    <location>
        <begin position="104"/>
        <end position="113"/>
    </location>
</feature>
<sequence>MNEQDRYRGQDPDDLYSSREEDEYATGDEMSSSMGSSQSGGTDEPEMRQEQGGQGYGQGPQGYQDEPGFEGGGGQGHGQDHDDHSSDMGGMQGRDAPSRRRSQDDDDLYGDQLDDMHRDEETDENF</sequence>
<feature type="region of interest" description="Disordered" evidence="1">
    <location>
        <begin position="1"/>
        <end position="126"/>
    </location>
</feature>
<feature type="compositionally biased region" description="Low complexity" evidence="1">
    <location>
        <begin position="30"/>
        <end position="41"/>
    </location>
</feature>
<dbReference type="RefSeq" id="WP_344260680.1">
    <property type="nucleotide sequence ID" value="NZ_BAAAMR010000002.1"/>
</dbReference>
<dbReference type="EMBL" id="BAAAMR010000002">
    <property type="protein sequence ID" value="GAA2119808.1"/>
    <property type="molecule type" value="Genomic_DNA"/>
</dbReference>
<dbReference type="Proteomes" id="UP001501020">
    <property type="component" value="Unassembled WGS sequence"/>
</dbReference>
<evidence type="ECO:0000313" key="2">
    <source>
        <dbReference type="EMBL" id="GAA2119808.1"/>
    </source>
</evidence>
<keyword evidence="3" id="KW-1185">Reference proteome</keyword>